<reference evidence="1" key="1">
    <citation type="submission" date="2021-01" db="UniProtKB">
        <authorList>
            <consortium name="EnsemblMetazoa"/>
        </authorList>
    </citation>
    <scope>IDENTIFICATION</scope>
</reference>
<dbReference type="AlphaFoldDB" id="A0A7M5X4T7"/>
<accession>A0A7M5X4T7</accession>
<dbReference type="EnsemblMetazoa" id="CLYHEMT017945.1">
    <property type="protein sequence ID" value="CLYHEMP017945.1"/>
    <property type="gene ID" value="CLYHEMG017945"/>
</dbReference>
<name>A0A7M5X4T7_9CNID</name>
<evidence type="ECO:0000313" key="1">
    <source>
        <dbReference type="EnsemblMetazoa" id="CLYHEMP017945.1"/>
    </source>
</evidence>
<organism evidence="1 2">
    <name type="scientific">Clytia hemisphaerica</name>
    <dbReference type="NCBI Taxonomy" id="252671"/>
    <lineage>
        <taxon>Eukaryota</taxon>
        <taxon>Metazoa</taxon>
        <taxon>Cnidaria</taxon>
        <taxon>Hydrozoa</taxon>
        <taxon>Hydroidolina</taxon>
        <taxon>Leptothecata</taxon>
        <taxon>Obeliida</taxon>
        <taxon>Clytiidae</taxon>
        <taxon>Clytia</taxon>
    </lineage>
</organism>
<evidence type="ECO:0000313" key="2">
    <source>
        <dbReference type="Proteomes" id="UP000594262"/>
    </source>
</evidence>
<proteinExistence type="predicted"/>
<dbReference type="Proteomes" id="UP000594262">
    <property type="component" value="Unplaced"/>
</dbReference>
<keyword evidence="2" id="KW-1185">Reference proteome</keyword>
<sequence length="229" mass="25836">FCCLYEGQQVTASLNNTVSVENARSSVECILRCQRLKKTPLYTEEKKCFCFNGHPTIHNSTNTTKTGRIFEKVKFGEGETDFEPAKPNPIVRYSMIGTLSMMCTSDPNNNCEYYGNFLLSIGRLPQNQNIQLWSLAQNKFSRQPVGRPWVVTFVHSFDEYESYVTDPNEFIVLDGMIKESDSGSDDLIADFDGELLAVTDLFGTFKTKKVTQSNGDYAEVGLRINRAAK</sequence>
<protein>
    <submittedName>
        <fullName evidence="1">Uncharacterized protein</fullName>
    </submittedName>
</protein>